<name>A0ABN2TWP0_9MICO</name>
<evidence type="ECO:0000313" key="5">
    <source>
        <dbReference type="Proteomes" id="UP001501196"/>
    </source>
</evidence>
<feature type="transmembrane region" description="Helical" evidence="2">
    <location>
        <begin position="28"/>
        <end position="47"/>
    </location>
</feature>
<keyword evidence="5" id="KW-1185">Reference proteome</keyword>
<dbReference type="RefSeq" id="WP_344368943.1">
    <property type="nucleotide sequence ID" value="NZ_BAAAPW010000001.1"/>
</dbReference>
<reference evidence="4 5" key="1">
    <citation type="journal article" date="2019" name="Int. J. Syst. Evol. Microbiol.">
        <title>The Global Catalogue of Microorganisms (GCM) 10K type strain sequencing project: providing services to taxonomists for standard genome sequencing and annotation.</title>
        <authorList>
            <consortium name="The Broad Institute Genomics Platform"/>
            <consortium name="The Broad Institute Genome Sequencing Center for Infectious Disease"/>
            <person name="Wu L."/>
            <person name="Ma J."/>
        </authorList>
    </citation>
    <scope>NUCLEOTIDE SEQUENCE [LARGE SCALE GENOMIC DNA]</scope>
    <source>
        <strain evidence="4 5">JCM 15672</strain>
    </source>
</reference>
<accession>A0ABN2TWP0</accession>
<dbReference type="InterPro" id="IPR012338">
    <property type="entry name" value="Beta-lactam/transpept-like"/>
</dbReference>
<evidence type="ECO:0000256" key="2">
    <source>
        <dbReference type="SAM" id="Phobius"/>
    </source>
</evidence>
<dbReference type="SUPFAM" id="SSF56601">
    <property type="entry name" value="beta-lactamase/transpeptidase-like"/>
    <property type="match status" value="1"/>
</dbReference>
<keyword evidence="2" id="KW-0472">Membrane</keyword>
<dbReference type="Proteomes" id="UP001501196">
    <property type="component" value="Unassembled WGS sequence"/>
</dbReference>
<dbReference type="Gene3D" id="3.40.710.10">
    <property type="entry name" value="DD-peptidase/beta-lactamase superfamily"/>
    <property type="match status" value="1"/>
</dbReference>
<gene>
    <name evidence="4" type="ORF">GCM10009819_02980</name>
</gene>
<comment type="caution">
    <text evidence="4">The sequence shown here is derived from an EMBL/GenBank/DDBJ whole genome shotgun (WGS) entry which is preliminary data.</text>
</comment>
<organism evidence="4 5">
    <name type="scientific">Agromyces tropicus</name>
    <dbReference type="NCBI Taxonomy" id="555371"/>
    <lineage>
        <taxon>Bacteria</taxon>
        <taxon>Bacillati</taxon>
        <taxon>Actinomycetota</taxon>
        <taxon>Actinomycetes</taxon>
        <taxon>Micrococcales</taxon>
        <taxon>Microbacteriaceae</taxon>
        <taxon>Agromyces</taxon>
    </lineage>
</organism>
<feature type="compositionally biased region" description="Pro residues" evidence="1">
    <location>
        <begin position="9"/>
        <end position="18"/>
    </location>
</feature>
<evidence type="ECO:0000313" key="4">
    <source>
        <dbReference type="EMBL" id="GAA2023624.1"/>
    </source>
</evidence>
<evidence type="ECO:0000256" key="1">
    <source>
        <dbReference type="SAM" id="MobiDB-lite"/>
    </source>
</evidence>
<sequence>MSRTLESAPPAPPSPSRPSPAVYRRRRIVVFTALAIVLGLLIGGGVYTTSALGAPIPAAAPAVDDPDPIASEPQAVVQPGFGTWAVGAVGFDGLMSAGGQDTPMAMASIAKVVTTLVILDEHPIPEGEGGPDIAYTDADVDIYWDMVAQNGSVAPVVPGSTLSLKESLEAMLLPSGNNYSISLANWAFGSVDAYVERARGWLADHGLDQTTIVDTSGLSLDDVSTAADLVRLGEIALENPTLAEIVATRSVDIPELGPLENSNKLLGTHGIDGIKTGTTDDAANLLFSADVAVGDSSVTLVGVVLGGDTHALVRSAVADLVDSIGPGFHEVDALEAGRPLAAWATPWGETATGRAQEGASVVVWSDTPVDVAVDVSSLRTADEGDEVGTATVTAGSEVIEVPIVLDAGIHDPGAWWRLSNPGGLDHGVAADPPAARPTPAG</sequence>
<dbReference type="EMBL" id="BAAAPW010000001">
    <property type="protein sequence ID" value="GAA2023624.1"/>
    <property type="molecule type" value="Genomic_DNA"/>
</dbReference>
<keyword evidence="2" id="KW-0812">Transmembrane</keyword>
<keyword evidence="2" id="KW-1133">Transmembrane helix</keyword>
<feature type="region of interest" description="Disordered" evidence="1">
    <location>
        <begin position="1"/>
        <end position="20"/>
    </location>
</feature>
<protein>
    <recommendedName>
        <fullName evidence="3">Peptidase S11 D-alanyl-D-alanine carboxypeptidase A N-terminal domain-containing protein</fullName>
    </recommendedName>
</protein>
<proteinExistence type="predicted"/>
<dbReference type="Pfam" id="PF00768">
    <property type="entry name" value="Peptidase_S11"/>
    <property type="match status" value="1"/>
</dbReference>
<dbReference type="InterPro" id="IPR001967">
    <property type="entry name" value="Peptidase_S11_N"/>
</dbReference>
<evidence type="ECO:0000259" key="3">
    <source>
        <dbReference type="Pfam" id="PF00768"/>
    </source>
</evidence>
<feature type="domain" description="Peptidase S11 D-alanyl-D-alanine carboxypeptidase A N-terminal" evidence="3">
    <location>
        <begin position="97"/>
        <end position="308"/>
    </location>
</feature>